<keyword evidence="7" id="KW-0998">Cell outer membrane</keyword>
<dbReference type="SUPFAM" id="SSF56954">
    <property type="entry name" value="Outer membrane efflux proteins (OEP)"/>
    <property type="match status" value="1"/>
</dbReference>
<protein>
    <submittedName>
        <fullName evidence="9">Outer membrane protein</fullName>
    </submittedName>
</protein>
<dbReference type="RefSeq" id="WP_090626936.1">
    <property type="nucleotide sequence ID" value="NZ_PTJF01000005.1"/>
</dbReference>
<dbReference type="Proteomes" id="UP000198670">
    <property type="component" value="Unassembled WGS sequence"/>
</dbReference>
<evidence type="ECO:0000256" key="5">
    <source>
        <dbReference type="ARBA" id="ARBA00022692"/>
    </source>
</evidence>
<comment type="subcellular location">
    <subcellularLocation>
        <location evidence="1">Cell outer membrane</location>
    </subcellularLocation>
</comment>
<gene>
    <name evidence="9" type="ORF">SAMN05444682_105225</name>
</gene>
<dbReference type="Pfam" id="PF02321">
    <property type="entry name" value="OEP"/>
    <property type="match status" value="2"/>
</dbReference>
<comment type="similarity">
    <text evidence="2">Belongs to the outer membrane factor (OMF) (TC 1.B.17) family.</text>
</comment>
<dbReference type="GO" id="GO:0009279">
    <property type="term" value="C:cell outer membrane"/>
    <property type="evidence" value="ECO:0007669"/>
    <property type="project" value="UniProtKB-SubCell"/>
</dbReference>
<feature type="chain" id="PRO_5011458760" evidence="8">
    <location>
        <begin position="25"/>
        <end position="445"/>
    </location>
</feature>
<keyword evidence="3" id="KW-0813">Transport</keyword>
<evidence type="ECO:0000256" key="2">
    <source>
        <dbReference type="ARBA" id="ARBA00007613"/>
    </source>
</evidence>
<dbReference type="Gene3D" id="1.20.1600.10">
    <property type="entry name" value="Outer membrane efflux proteins (OEP)"/>
    <property type="match status" value="1"/>
</dbReference>
<dbReference type="GO" id="GO:0015288">
    <property type="term" value="F:porin activity"/>
    <property type="evidence" value="ECO:0007669"/>
    <property type="project" value="TreeGrafter"/>
</dbReference>
<dbReference type="InterPro" id="IPR051906">
    <property type="entry name" value="TolC-like"/>
</dbReference>
<evidence type="ECO:0000256" key="3">
    <source>
        <dbReference type="ARBA" id="ARBA00022448"/>
    </source>
</evidence>
<dbReference type="GO" id="GO:0015562">
    <property type="term" value="F:efflux transmembrane transporter activity"/>
    <property type="evidence" value="ECO:0007669"/>
    <property type="project" value="InterPro"/>
</dbReference>
<evidence type="ECO:0000256" key="6">
    <source>
        <dbReference type="ARBA" id="ARBA00023136"/>
    </source>
</evidence>
<name>A0A1I3KL04_9SPHI</name>
<dbReference type="AlphaFoldDB" id="A0A1I3KL04"/>
<organism evidence="9 10">
    <name type="scientific">Parapedobacter indicus</name>
    <dbReference type="NCBI Taxonomy" id="1477437"/>
    <lineage>
        <taxon>Bacteria</taxon>
        <taxon>Pseudomonadati</taxon>
        <taxon>Bacteroidota</taxon>
        <taxon>Sphingobacteriia</taxon>
        <taxon>Sphingobacteriales</taxon>
        <taxon>Sphingobacteriaceae</taxon>
        <taxon>Parapedobacter</taxon>
    </lineage>
</organism>
<keyword evidence="8" id="KW-0732">Signal</keyword>
<dbReference type="InterPro" id="IPR003423">
    <property type="entry name" value="OMP_efflux"/>
</dbReference>
<dbReference type="EMBL" id="FOQO01000005">
    <property type="protein sequence ID" value="SFI72855.1"/>
    <property type="molecule type" value="Genomic_DNA"/>
</dbReference>
<evidence type="ECO:0000256" key="7">
    <source>
        <dbReference type="ARBA" id="ARBA00023237"/>
    </source>
</evidence>
<dbReference type="GO" id="GO:1990281">
    <property type="term" value="C:efflux pump complex"/>
    <property type="evidence" value="ECO:0007669"/>
    <property type="project" value="TreeGrafter"/>
</dbReference>
<evidence type="ECO:0000313" key="9">
    <source>
        <dbReference type="EMBL" id="SFI72855.1"/>
    </source>
</evidence>
<sequence length="445" mass="50258">MFSRIRYIFFLIPTLCLTNHASLAQENTLTLERCIQLALENNLDAQQGHIRTEVGRINLRQSKQNLLPNLIGSLNHNFEIGRAIDPETNQYLNNVTNRYGNQSLSSSVVLFDGLRMFRTITQQAYAYRATQFEEQNIKEQLALGVTSAYIQALTARDMVAQADSQAAVTHQHVQRNTLLHEQGAIAPGDFYDLKGQYANDLNNVNQARNDFQEALVSLFRLLNLPYDASVQLAPLSELPLKNAPAVTGEQLFQHAVDRLSLIKAVDNRQQQARLGLKVARSYYFPSLSAGAGLSSSYIHGNGGYIDQIQDRIGKNLGFTLAIPIFNKWQARNNVSLAKLDVLDAENIARTSRNELQQTTNQALFNLEAARERYKNLVEQTENYAESFRIAEVRFNAGAINSVDFLIAKNKMDNANANLLIARYQWHLQQRIVDYYNGEMVLSQED</sequence>
<keyword evidence="4" id="KW-1134">Transmembrane beta strand</keyword>
<dbReference type="OrthoDB" id="9811587at2"/>
<dbReference type="STRING" id="1477437.SAMN05444682_105225"/>
<proteinExistence type="inferred from homology"/>
<dbReference type="PANTHER" id="PTHR30026:SF20">
    <property type="entry name" value="OUTER MEMBRANE PROTEIN TOLC"/>
    <property type="match status" value="1"/>
</dbReference>
<keyword evidence="6" id="KW-0472">Membrane</keyword>
<evidence type="ECO:0000313" key="10">
    <source>
        <dbReference type="Proteomes" id="UP000198670"/>
    </source>
</evidence>
<dbReference type="PANTHER" id="PTHR30026">
    <property type="entry name" value="OUTER MEMBRANE PROTEIN TOLC"/>
    <property type="match status" value="1"/>
</dbReference>
<feature type="signal peptide" evidence="8">
    <location>
        <begin position="1"/>
        <end position="24"/>
    </location>
</feature>
<keyword evidence="5" id="KW-0812">Transmembrane</keyword>
<evidence type="ECO:0000256" key="4">
    <source>
        <dbReference type="ARBA" id="ARBA00022452"/>
    </source>
</evidence>
<accession>A0A1I3KL04</accession>
<reference evidence="9 10" key="1">
    <citation type="submission" date="2016-10" db="EMBL/GenBank/DDBJ databases">
        <authorList>
            <person name="de Groot N.N."/>
        </authorList>
    </citation>
    <scope>NUCLEOTIDE SEQUENCE [LARGE SCALE GENOMIC DNA]</scope>
    <source>
        <strain evidence="9 10">RK1</strain>
    </source>
</reference>
<evidence type="ECO:0000256" key="8">
    <source>
        <dbReference type="SAM" id="SignalP"/>
    </source>
</evidence>
<evidence type="ECO:0000256" key="1">
    <source>
        <dbReference type="ARBA" id="ARBA00004442"/>
    </source>
</evidence>
<keyword evidence="10" id="KW-1185">Reference proteome</keyword>